<feature type="non-terminal residue" evidence="3">
    <location>
        <position position="582"/>
    </location>
</feature>
<proteinExistence type="predicted"/>
<evidence type="ECO:0000256" key="2">
    <source>
        <dbReference type="SAM" id="MobiDB-lite"/>
    </source>
</evidence>
<feature type="region of interest" description="Disordered" evidence="2">
    <location>
        <begin position="53"/>
        <end position="74"/>
    </location>
</feature>
<dbReference type="Proteomes" id="UP000767238">
    <property type="component" value="Unassembled WGS sequence"/>
</dbReference>
<dbReference type="AlphaFoldDB" id="A0A9P8GF76"/>
<dbReference type="EMBL" id="JAHFYH010000036">
    <property type="protein sequence ID" value="KAH0220730.1"/>
    <property type="molecule type" value="Genomic_DNA"/>
</dbReference>
<feature type="compositionally biased region" description="Polar residues" evidence="2">
    <location>
        <begin position="63"/>
        <end position="73"/>
    </location>
</feature>
<reference evidence="3" key="2">
    <citation type="submission" date="2021-08" db="EMBL/GenBank/DDBJ databases">
        <authorList>
            <person name="Gostincar C."/>
            <person name="Sun X."/>
            <person name="Song Z."/>
            <person name="Gunde-Cimerman N."/>
        </authorList>
    </citation>
    <scope>NUCLEOTIDE SEQUENCE</scope>
    <source>
        <strain evidence="3">EXF-8016</strain>
    </source>
</reference>
<gene>
    <name evidence="3" type="ORF">KCV03_g5400</name>
</gene>
<comment type="caution">
    <text evidence="3">The sequence shown here is derived from an EMBL/GenBank/DDBJ whole genome shotgun (WGS) entry which is preliminary data.</text>
</comment>
<evidence type="ECO:0000313" key="3">
    <source>
        <dbReference type="EMBL" id="KAH0220730.1"/>
    </source>
</evidence>
<keyword evidence="1" id="KW-0175">Coiled coil</keyword>
<feature type="coiled-coil region" evidence="1">
    <location>
        <begin position="185"/>
        <end position="216"/>
    </location>
</feature>
<name>A0A9P8GF76_AURME</name>
<feature type="coiled-coil region" evidence="1">
    <location>
        <begin position="421"/>
        <end position="467"/>
    </location>
</feature>
<reference evidence="3" key="1">
    <citation type="journal article" date="2021" name="J Fungi (Basel)">
        <title>Virulence traits and population genomics of the black yeast Aureobasidium melanogenum.</title>
        <authorList>
            <person name="Cernosa A."/>
            <person name="Sun X."/>
            <person name="Gostincar C."/>
            <person name="Fang C."/>
            <person name="Gunde-Cimerman N."/>
            <person name="Song Z."/>
        </authorList>
    </citation>
    <scope>NUCLEOTIDE SEQUENCE</scope>
    <source>
        <strain evidence="3">EXF-8016</strain>
    </source>
</reference>
<dbReference type="OrthoDB" id="3913835at2759"/>
<protein>
    <submittedName>
        <fullName evidence="3">Uncharacterized protein</fullName>
    </submittedName>
</protein>
<feature type="coiled-coil region" evidence="1">
    <location>
        <begin position="525"/>
        <end position="559"/>
    </location>
</feature>
<evidence type="ECO:0000313" key="4">
    <source>
        <dbReference type="Proteomes" id="UP000767238"/>
    </source>
</evidence>
<accession>A0A9P8GF76</accession>
<evidence type="ECO:0000256" key="1">
    <source>
        <dbReference type="SAM" id="Coils"/>
    </source>
</evidence>
<feature type="coiled-coil region" evidence="1">
    <location>
        <begin position="242"/>
        <end position="331"/>
    </location>
</feature>
<organism evidence="3 4">
    <name type="scientific">Aureobasidium melanogenum</name>
    <name type="common">Aureobasidium pullulans var. melanogenum</name>
    <dbReference type="NCBI Taxonomy" id="46634"/>
    <lineage>
        <taxon>Eukaryota</taxon>
        <taxon>Fungi</taxon>
        <taxon>Dikarya</taxon>
        <taxon>Ascomycota</taxon>
        <taxon>Pezizomycotina</taxon>
        <taxon>Dothideomycetes</taxon>
        <taxon>Dothideomycetidae</taxon>
        <taxon>Dothideales</taxon>
        <taxon>Saccotheciaceae</taxon>
        <taxon>Aureobasidium</taxon>
    </lineage>
</organism>
<sequence length="582" mass="67912">MASSTTPEQCSYWLPGLPCENLTAALREIAEYEESMSAQTQNAQTVGMVLADKPGTVEDKQQTVDGETTSMAESETDTLVAGEDDAWSVVSDGDGVVNDESERLSCEDEADDENEVNNASQDADVDQEDLYGCTDDEETFDNTFIDADVEEHLDDCTEEDIRVREVEKQLQARSREAWEYECDLVKRHNEELVDLKREHEHEINQLTMALQEQVQHVDMCRTEIYRRRTFEVEKSMQLEEIKRQHKAECNREHERADEAEQQLKVTEKKLDDCREDFCTRLYAAEQAHRVKLQEMQDKHDQEIEELKRRQLQTYEKLTKAAEEDAERSLQKAVRDAELCADAAGVLSVQIKKNEIMEAEFEKRLKDADTRYNQEVKRGHVEREWLTNEACEILKKTNMVNDENVRLREGLVETVNEIQELAQKMRIVKAGHAEEIARLKEEAQRQHVQALDKLEDEHEQDFDELVDEYGQDCAELANYLWKADKEIDELRQREKDMSTKHQQEMSQAKADRLWLENKMRDLLVMITEGKQKGDELRNQLKEAKYEVQGLKEREHELVSQQDAERVMFESSLHNMRNLLHSFE</sequence>